<reference evidence="2" key="1">
    <citation type="submission" date="2015-07" db="EMBL/GenBank/DDBJ databases">
        <title>Complete genome sequence and phylogenetic analysis of Limnochorda pilosa.</title>
        <authorList>
            <person name="Watanabe M."/>
            <person name="Kojima H."/>
            <person name="Fukui M."/>
        </authorList>
    </citation>
    <scope>NUCLEOTIDE SEQUENCE [LARGE SCALE GENOMIC DNA]</scope>
    <source>
        <strain evidence="2">HC45</strain>
    </source>
</reference>
<evidence type="ECO:0000313" key="2">
    <source>
        <dbReference type="Proteomes" id="UP000065807"/>
    </source>
</evidence>
<name>A0A0K2SNR6_LIMPI</name>
<dbReference type="STRING" id="1555112.LIP_2949"/>
<organism evidence="1 2">
    <name type="scientific">Limnochorda pilosa</name>
    <dbReference type="NCBI Taxonomy" id="1555112"/>
    <lineage>
        <taxon>Bacteria</taxon>
        <taxon>Bacillati</taxon>
        <taxon>Bacillota</taxon>
        <taxon>Limnochordia</taxon>
        <taxon>Limnochordales</taxon>
        <taxon>Limnochordaceae</taxon>
        <taxon>Limnochorda</taxon>
    </lineage>
</organism>
<dbReference type="Proteomes" id="UP000065807">
    <property type="component" value="Chromosome"/>
</dbReference>
<sequence length="230" mass="24645">MGEMGDPPAGSRVDPDELEQAIARVRGALSARVVFTPGGDAVEEIHVLAHTGRTPKQIVRDVVSLCQAQFGLEIDHRVVSVAQVEAEEAPAGGPDEEPRLQIDSILVENRQKTIRVRVQLQQGEALYEGESEGSAQGANGIRLGAEAVIRAIQEFMEGLCRITLEDVLAVEMGDAEAVVAAVQLSVRGRMPESLVGSALVQSDPVEAAVRAVLDALNRKLILFNLEEELV</sequence>
<dbReference type="RefSeq" id="WP_068139623.1">
    <property type="nucleotide sequence ID" value="NZ_AP014924.1"/>
</dbReference>
<evidence type="ECO:0000313" key="1">
    <source>
        <dbReference type="EMBL" id="BAS28778.1"/>
    </source>
</evidence>
<accession>A0A0K2SNR6</accession>
<dbReference type="KEGG" id="lpil:LIP_2949"/>
<protein>
    <submittedName>
        <fullName evidence="1">Uncharacterized protein</fullName>
    </submittedName>
</protein>
<keyword evidence="2" id="KW-1185">Reference proteome</keyword>
<gene>
    <name evidence="1" type="ORF">LIP_2949</name>
</gene>
<dbReference type="OrthoDB" id="43591at2"/>
<proteinExistence type="predicted"/>
<dbReference type="EMBL" id="AP014924">
    <property type="protein sequence ID" value="BAS28778.1"/>
    <property type="molecule type" value="Genomic_DNA"/>
</dbReference>
<reference evidence="2" key="2">
    <citation type="journal article" date="2016" name="Int. J. Syst. Evol. Microbiol.">
        <title>Complete genome sequence and cell structure of Limnochorda pilosa, a Gram-negative spore-former within the phylum Firmicutes.</title>
        <authorList>
            <person name="Watanabe M."/>
            <person name="Kojima H."/>
            <person name="Fukui M."/>
        </authorList>
    </citation>
    <scope>NUCLEOTIDE SEQUENCE [LARGE SCALE GENOMIC DNA]</scope>
    <source>
        <strain evidence="2">HC45</strain>
    </source>
</reference>
<dbReference type="AlphaFoldDB" id="A0A0K2SNR6"/>